<dbReference type="PROSITE" id="PS51782">
    <property type="entry name" value="LYSM"/>
    <property type="match status" value="2"/>
</dbReference>
<proteinExistence type="predicted"/>
<dbReference type="CDD" id="cd00118">
    <property type="entry name" value="LysM"/>
    <property type="match status" value="2"/>
</dbReference>
<feature type="domain" description="LysM" evidence="2">
    <location>
        <begin position="2"/>
        <end position="47"/>
    </location>
</feature>
<dbReference type="InterPro" id="IPR036779">
    <property type="entry name" value="LysM_dom_sf"/>
</dbReference>
<dbReference type="InterPro" id="IPR018392">
    <property type="entry name" value="LysM"/>
</dbReference>
<keyword evidence="4" id="KW-1185">Reference proteome</keyword>
<evidence type="ECO:0000259" key="2">
    <source>
        <dbReference type="PROSITE" id="PS51782"/>
    </source>
</evidence>
<dbReference type="EMBL" id="BDUF01000097">
    <property type="protein sequence ID" value="GAX91482.1"/>
    <property type="molecule type" value="Genomic_DNA"/>
</dbReference>
<dbReference type="Gene3D" id="3.10.350.10">
    <property type="entry name" value="LysM domain"/>
    <property type="match status" value="2"/>
</dbReference>
<organism evidence="3 4">
    <name type="scientific">Effusibacillus lacus</name>
    <dbReference type="NCBI Taxonomy" id="1348429"/>
    <lineage>
        <taxon>Bacteria</taxon>
        <taxon>Bacillati</taxon>
        <taxon>Bacillota</taxon>
        <taxon>Bacilli</taxon>
        <taxon>Bacillales</taxon>
        <taxon>Alicyclobacillaceae</taxon>
        <taxon>Effusibacillus</taxon>
    </lineage>
</organism>
<reference evidence="4" key="1">
    <citation type="submission" date="2017-07" db="EMBL/GenBank/DDBJ databases">
        <title>Draft genome sequence of Effusibacillus lacus strain skLN1.</title>
        <authorList>
            <person name="Watanabe M."/>
            <person name="Kojima H."/>
            <person name="Fukui M."/>
        </authorList>
    </citation>
    <scope>NUCLEOTIDE SEQUENCE [LARGE SCALE GENOMIC DNA]</scope>
    <source>
        <strain evidence="4">skLN1</strain>
    </source>
</reference>
<dbReference type="Proteomes" id="UP000217785">
    <property type="component" value="Unassembled WGS sequence"/>
</dbReference>
<dbReference type="PANTHER" id="PTHR33734">
    <property type="entry name" value="LYSM DOMAIN-CONTAINING GPI-ANCHORED PROTEIN 2"/>
    <property type="match status" value="1"/>
</dbReference>
<dbReference type="GO" id="GO:0008932">
    <property type="term" value="F:lytic endotransglycosylase activity"/>
    <property type="evidence" value="ECO:0007669"/>
    <property type="project" value="TreeGrafter"/>
</dbReference>
<sequence length="305" mass="33925">MKVHNVQKGDTLWKIAKMYGVPLAQVIAANPQIADPDKIDVGMKVNVPVATEGIVTSDIPTPEGMNVEKYVVQSGDTLWKIAKKTGHSLASIIAANPQIANPDMIMPGQVINIPVHGMDSVLMGPGMHTKEMMTMPKAKMTEVKPIVTAPIPQPAPAPIPVEGPDYHYHLMMLEYHPQYFMQPPVKVEIKQPPKPKMKPMEKPVMTKPCMKVPCPPVYYNPCPPGTYPFLMDECGNLYPYPMYPHGMPYHHSPMHHHGHMYYGPAHHMMPGVRDDGYLQSVREWQAASPALPKPMRGEDGPEAHE</sequence>
<dbReference type="NCBIfam" id="TIGR02899">
    <property type="entry name" value="spore_safA"/>
    <property type="match status" value="1"/>
</dbReference>
<evidence type="ECO:0000313" key="4">
    <source>
        <dbReference type="Proteomes" id="UP000217785"/>
    </source>
</evidence>
<accession>A0A292YEE7</accession>
<dbReference type="RefSeq" id="WP_165912739.1">
    <property type="nucleotide sequence ID" value="NZ_BDUF01000097.1"/>
</dbReference>
<feature type="domain" description="LysM" evidence="2">
    <location>
        <begin position="68"/>
        <end position="113"/>
    </location>
</feature>
<dbReference type="AlphaFoldDB" id="A0A292YEE7"/>
<dbReference type="InterPro" id="IPR014248">
    <property type="entry name" value="Spore_coat_assembly_SafA"/>
</dbReference>
<dbReference type="Pfam" id="PF01476">
    <property type="entry name" value="LysM"/>
    <property type="match status" value="2"/>
</dbReference>
<feature type="compositionally biased region" description="Basic and acidic residues" evidence="1">
    <location>
        <begin position="295"/>
        <end position="305"/>
    </location>
</feature>
<evidence type="ECO:0000256" key="1">
    <source>
        <dbReference type="SAM" id="MobiDB-lite"/>
    </source>
</evidence>
<gene>
    <name evidence="3" type="ORF">EFBL_3151</name>
</gene>
<dbReference type="SUPFAM" id="SSF54106">
    <property type="entry name" value="LysM domain"/>
    <property type="match status" value="2"/>
</dbReference>
<comment type="caution">
    <text evidence="3">The sequence shown here is derived from an EMBL/GenBank/DDBJ whole genome shotgun (WGS) entry which is preliminary data.</text>
</comment>
<evidence type="ECO:0000313" key="3">
    <source>
        <dbReference type="EMBL" id="GAX91482.1"/>
    </source>
</evidence>
<feature type="region of interest" description="Disordered" evidence="1">
    <location>
        <begin position="284"/>
        <end position="305"/>
    </location>
</feature>
<name>A0A292YEE7_9BACL</name>
<dbReference type="SMART" id="SM00257">
    <property type="entry name" value="LysM"/>
    <property type="match status" value="2"/>
</dbReference>
<dbReference type="PANTHER" id="PTHR33734:SF22">
    <property type="entry name" value="MEMBRANE-BOUND LYTIC MUREIN TRANSGLYCOSYLASE D"/>
    <property type="match status" value="1"/>
</dbReference>
<protein>
    <recommendedName>
        <fullName evidence="2">LysM domain-containing protein</fullName>
    </recommendedName>
</protein>